<evidence type="ECO:0000256" key="24">
    <source>
        <dbReference type="ARBA" id="ARBA00023273"/>
    </source>
</evidence>
<keyword evidence="15" id="KW-0378">Hydrolase</keyword>
<dbReference type="SUPFAM" id="SSF82171">
    <property type="entry name" value="DPP6 N-terminal domain-like"/>
    <property type="match status" value="1"/>
</dbReference>
<accession>A0A8C3JHD1</accession>
<keyword evidence="14" id="KW-0812">Transmembrane</keyword>
<dbReference type="GO" id="GO:0005576">
    <property type="term" value="C:extracellular region"/>
    <property type="evidence" value="ECO:0007669"/>
    <property type="project" value="UniProtKB-SubCell"/>
</dbReference>
<dbReference type="GO" id="GO:0007155">
    <property type="term" value="P:cell adhesion"/>
    <property type="evidence" value="ECO:0007669"/>
    <property type="project" value="UniProtKB-KW"/>
</dbReference>
<evidence type="ECO:0000256" key="22">
    <source>
        <dbReference type="ARBA" id="ARBA00023157"/>
    </source>
</evidence>
<evidence type="ECO:0000256" key="7">
    <source>
        <dbReference type="ARBA" id="ARBA00010036"/>
    </source>
</evidence>
<keyword evidence="12" id="KW-0964">Secreted</keyword>
<evidence type="ECO:0000256" key="19">
    <source>
        <dbReference type="ARBA" id="ARBA00022968"/>
    </source>
</evidence>
<dbReference type="GO" id="GO:0045121">
    <property type="term" value="C:membrane raft"/>
    <property type="evidence" value="ECO:0007669"/>
    <property type="project" value="UniProtKB-SubCell"/>
</dbReference>
<dbReference type="InterPro" id="IPR050278">
    <property type="entry name" value="Serine_Prot_S9B/DPPIV"/>
</dbReference>
<proteinExistence type="inferred from homology"/>
<evidence type="ECO:0000256" key="18">
    <source>
        <dbReference type="ARBA" id="ARBA00022949"/>
    </source>
</evidence>
<evidence type="ECO:0000256" key="13">
    <source>
        <dbReference type="ARBA" id="ARBA00022670"/>
    </source>
</evidence>
<keyword evidence="21" id="KW-0472">Membrane</keyword>
<keyword evidence="17" id="KW-0130">Cell adhesion</keyword>
<dbReference type="Pfam" id="PF18811">
    <property type="entry name" value="DPPIV_rep"/>
    <property type="match status" value="1"/>
</dbReference>
<reference evidence="30" key="2">
    <citation type="submission" date="2025-09" db="UniProtKB">
        <authorList>
            <consortium name="Ensembl"/>
        </authorList>
    </citation>
    <scope>IDENTIFICATION</scope>
</reference>
<dbReference type="GO" id="GO:0008239">
    <property type="term" value="F:dipeptidyl-peptidase activity"/>
    <property type="evidence" value="ECO:0007669"/>
    <property type="project" value="UniProtKB-EC"/>
</dbReference>
<dbReference type="InterPro" id="IPR002469">
    <property type="entry name" value="Peptidase_S9B_N"/>
</dbReference>
<evidence type="ECO:0000256" key="16">
    <source>
        <dbReference type="ARBA" id="ARBA00022825"/>
    </source>
</evidence>
<evidence type="ECO:0000256" key="26">
    <source>
        <dbReference type="ARBA" id="ARBA00031284"/>
    </source>
</evidence>
<feature type="domain" description="Peptidase S9 prolyl oligopeptidase catalytic" evidence="27">
    <location>
        <begin position="456"/>
        <end position="658"/>
    </location>
</feature>
<dbReference type="PROSITE" id="PS00708">
    <property type="entry name" value="PRO_ENDOPEP_SER"/>
    <property type="match status" value="1"/>
</dbReference>
<evidence type="ECO:0000256" key="20">
    <source>
        <dbReference type="ARBA" id="ARBA00022989"/>
    </source>
</evidence>
<feature type="domain" description="Dipeptidylpeptidase IV N-terminal" evidence="28">
    <location>
        <begin position="79"/>
        <end position="335"/>
    </location>
</feature>
<dbReference type="Proteomes" id="UP000694419">
    <property type="component" value="Unplaced"/>
</dbReference>
<keyword evidence="16" id="KW-0720">Serine protease</keyword>
<keyword evidence="18" id="KW-0965">Cell junction</keyword>
<dbReference type="Ensembl" id="ENSCPGT00000008467.1">
    <property type="protein sequence ID" value="ENSCPGP00000007705.1"/>
    <property type="gene ID" value="ENSCPGG00000003264.1"/>
</dbReference>
<evidence type="ECO:0000256" key="17">
    <source>
        <dbReference type="ARBA" id="ARBA00022889"/>
    </source>
</evidence>
<dbReference type="GO" id="GO:0006508">
    <property type="term" value="P:proteolysis"/>
    <property type="evidence" value="ECO:0007669"/>
    <property type="project" value="UniProtKB-KW"/>
</dbReference>
<evidence type="ECO:0000259" key="29">
    <source>
        <dbReference type="Pfam" id="PF18811"/>
    </source>
</evidence>
<dbReference type="PANTHER" id="PTHR11731:SF128">
    <property type="entry name" value="DIPEPTIDYL PEPTIDASE 4"/>
    <property type="match status" value="1"/>
</dbReference>
<dbReference type="Pfam" id="PF00930">
    <property type="entry name" value="DPPIV_N"/>
    <property type="match status" value="1"/>
</dbReference>
<name>A0A8C3JHD1_9CHAR</name>
<evidence type="ECO:0000313" key="31">
    <source>
        <dbReference type="Proteomes" id="UP000694419"/>
    </source>
</evidence>
<evidence type="ECO:0000259" key="28">
    <source>
        <dbReference type="Pfam" id="PF00930"/>
    </source>
</evidence>
<evidence type="ECO:0000256" key="5">
    <source>
        <dbReference type="ARBA" id="ARBA00004613"/>
    </source>
</evidence>
<dbReference type="FunFam" id="3.40.50.1820:FF:000003">
    <property type="entry name" value="Dipeptidyl peptidase 4"/>
    <property type="match status" value="1"/>
</dbReference>
<evidence type="ECO:0000256" key="9">
    <source>
        <dbReference type="ARBA" id="ARBA00014711"/>
    </source>
</evidence>
<keyword evidence="13" id="KW-0645">Protease</keyword>
<sequence length="660" mass="76132">FLFLSESTSEPDPRKTYTLQNYLNNDYKYKTYNLQWISGNSFLYTAQMSRECTAFKVIQTVREMNPGKMYFVNINIILLQLWRHSYTASYYIYDFNNAGLLPNDIQYISWSPVGNKLAFVWNNNVYIKASPTASFLNITENGEENKIFNGIPDWVYEEEMFGTHSALWWSPNGDFVAYATFDDTEVPVIEYSFYSEDTLQYPKTIRIPYPKAGATNPTVRFFIVDTRSLPDFHSVEISPPAVLKSEDHYLSVVTWVTDERICLQWLRRIQNFSVLTVCDFENATGNWSCPQFTEESRTGWIGRFQPSVPHFAPDNATYYKVYSNGEGYKHIHRIRHSEVRNEVVLLESSPNSTKCVSCDLNKDRCRYYSVSFSKDAQYYQLDCGVLRYLENNTELENSLKDIQMPSKIIESIHVGGYDLWYQMILPPHFDSSKKYPLLLDVYAGPCSQKVDYSFRISWATYLASTEQIIVASFDGRGSGYQGDEIMHAINRRLGTYEVEDQIEAARKFSEMGFVDKDRIAIWGWSYGGYVTSMVLGSGSGVFKCGIAVAPVSRWQYYDSIYTERYMGLPVASDNLSNYNSSTVMARAEKFKEVEYLLIHGTADDNVHFQQAAQISKALVDAEVDFQAMWYTDKDHAISGQAHKHIYTHMSHFIKQCFSLQ</sequence>
<dbReference type="GO" id="GO:0004252">
    <property type="term" value="F:serine-type endopeptidase activity"/>
    <property type="evidence" value="ECO:0007669"/>
    <property type="project" value="InterPro"/>
</dbReference>
<evidence type="ECO:0000256" key="25">
    <source>
        <dbReference type="ARBA" id="ARBA00030567"/>
    </source>
</evidence>
<keyword evidence="23" id="KW-0325">Glycoprotein</keyword>
<keyword evidence="11" id="KW-1003">Cell membrane</keyword>
<dbReference type="InterPro" id="IPR001375">
    <property type="entry name" value="Peptidase_S9_cat"/>
</dbReference>
<dbReference type="SUPFAM" id="SSF53474">
    <property type="entry name" value="alpha/beta-Hydrolases"/>
    <property type="match status" value="1"/>
</dbReference>
<dbReference type="Gene3D" id="3.40.50.1820">
    <property type="entry name" value="alpha/beta hydrolase"/>
    <property type="match status" value="1"/>
</dbReference>
<evidence type="ECO:0000313" key="30">
    <source>
        <dbReference type="Ensembl" id="ENSCPGP00000007705.1"/>
    </source>
</evidence>
<dbReference type="PANTHER" id="PTHR11731">
    <property type="entry name" value="PROTEASE FAMILY S9B,C DIPEPTIDYL-PEPTIDASE IV-RELATED"/>
    <property type="match status" value="1"/>
</dbReference>
<dbReference type="InterPro" id="IPR029058">
    <property type="entry name" value="AB_hydrolase_fold"/>
</dbReference>
<dbReference type="GO" id="GO:0016324">
    <property type="term" value="C:apical plasma membrane"/>
    <property type="evidence" value="ECO:0007669"/>
    <property type="project" value="UniProtKB-SubCell"/>
</dbReference>
<evidence type="ECO:0000256" key="8">
    <source>
        <dbReference type="ARBA" id="ARBA00012062"/>
    </source>
</evidence>
<keyword evidence="10" id="KW-0031">Aminopeptidase</keyword>
<keyword evidence="24" id="KW-0966">Cell projection</keyword>
<evidence type="ECO:0000256" key="14">
    <source>
        <dbReference type="ARBA" id="ARBA00022692"/>
    </source>
</evidence>
<evidence type="ECO:0000256" key="3">
    <source>
        <dbReference type="ARBA" id="ARBA00004341"/>
    </source>
</evidence>
<keyword evidence="19" id="KW-0735">Signal-anchor</keyword>
<keyword evidence="31" id="KW-1185">Reference proteome</keyword>
<dbReference type="AlphaFoldDB" id="A0A8C3JHD1"/>
<feature type="domain" description="Dipeptidyl peptidase 4 low complexity region" evidence="29">
    <location>
        <begin position="12"/>
        <end position="32"/>
    </location>
</feature>
<comment type="catalytic activity">
    <reaction evidence="1">
        <text>Release of an N-terminal dipeptide, Xaa-Yaa-|-Zaa-, from a polypeptide, preferentially when Yaa is Pro, provided Zaa is neither Pro nor hydroxyproline.</text>
        <dbReference type="EC" id="3.4.14.5"/>
    </reaction>
</comment>
<keyword evidence="20" id="KW-1133">Transmembrane helix</keyword>
<dbReference type="GO" id="GO:0004177">
    <property type="term" value="F:aminopeptidase activity"/>
    <property type="evidence" value="ECO:0007669"/>
    <property type="project" value="UniProtKB-KW"/>
</dbReference>
<evidence type="ECO:0000256" key="6">
    <source>
        <dbReference type="ARBA" id="ARBA00004655"/>
    </source>
</evidence>
<evidence type="ECO:0000256" key="23">
    <source>
        <dbReference type="ARBA" id="ARBA00023180"/>
    </source>
</evidence>
<evidence type="ECO:0000256" key="21">
    <source>
        <dbReference type="ARBA" id="ARBA00023136"/>
    </source>
</evidence>
<reference evidence="30" key="1">
    <citation type="submission" date="2025-08" db="UniProtKB">
        <authorList>
            <consortium name="Ensembl"/>
        </authorList>
    </citation>
    <scope>IDENTIFICATION</scope>
</reference>
<organism evidence="30 31">
    <name type="scientific">Calidris pygmaea</name>
    <name type="common">Spoon-billed sandpiper</name>
    <dbReference type="NCBI Taxonomy" id="425635"/>
    <lineage>
        <taxon>Eukaryota</taxon>
        <taxon>Metazoa</taxon>
        <taxon>Chordata</taxon>
        <taxon>Craniata</taxon>
        <taxon>Vertebrata</taxon>
        <taxon>Euteleostomi</taxon>
        <taxon>Archelosauria</taxon>
        <taxon>Archosauria</taxon>
        <taxon>Dinosauria</taxon>
        <taxon>Saurischia</taxon>
        <taxon>Theropoda</taxon>
        <taxon>Coelurosauria</taxon>
        <taxon>Aves</taxon>
        <taxon>Neognathae</taxon>
        <taxon>Neoaves</taxon>
        <taxon>Charadriiformes</taxon>
        <taxon>Scolopacidae</taxon>
        <taxon>Calidris</taxon>
    </lineage>
</organism>
<comment type="subcellular location">
    <subcellularLocation>
        <location evidence="6">Apical cell membrane</location>
        <topology evidence="6">Single-pass type II membrane protein</topology>
    </subcellularLocation>
    <subcellularLocation>
        <location evidence="3">Cell projection</location>
        <location evidence="3">Invadopodium membrane</location>
        <topology evidence="3">Single-pass type II membrane protein</topology>
    </subcellularLocation>
    <subcellularLocation>
        <location evidence="4">Cell projection</location>
        <location evidence="4">Lamellipodium membrane</location>
        <topology evidence="4">Single-pass type II membrane protein</topology>
    </subcellularLocation>
    <subcellularLocation>
        <location evidence="2">Membrane raft</location>
    </subcellularLocation>
    <subcellularLocation>
        <location evidence="5">Secreted</location>
    </subcellularLocation>
</comment>
<dbReference type="InterPro" id="IPR002471">
    <property type="entry name" value="Pept_S9_AS"/>
</dbReference>
<keyword evidence="22" id="KW-1015">Disulfide bond</keyword>
<evidence type="ECO:0000256" key="11">
    <source>
        <dbReference type="ARBA" id="ARBA00022475"/>
    </source>
</evidence>
<evidence type="ECO:0000256" key="12">
    <source>
        <dbReference type="ARBA" id="ARBA00022525"/>
    </source>
</evidence>
<dbReference type="GO" id="GO:0031258">
    <property type="term" value="C:lamellipodium membrane"/>
    <property type="evidence" value="ECO:0007669"/>
    <property type="project" value="UniProtKB-SubCell"/>
</dbReference>
<dbReference type="Pfam" id="PF00326">
    <property type="entry name" value="Peptidase_S9"/>
    <property type="match status" value="1"/>
</dbReference>
<evidence type="ECO:0000256" key="2">
    <source>
        <dbReference type="ARBA" id="ARBA00004285"/>
    </source>
</evidence>
<dbReference type="EC" id="3.4.14.5" evidence="8"/>
<dbReference type="Gene3D" id="2.140.10.30">
    <property type="entry name" value="Dipeptidylpeptidase IV, N-terminal domain"/>
    <property type="match status" value="1"/>
</dbReference>
<protein>
    <recommendedName>
        <fullName evidence="9">Dipeptidyl peptidase 4</fullName>
        <ecNumber evidence="8">3.4.14.5</ecNumber>
    </recommendedName>
    <alternativeName>
        <fullName evidence="25">Dipeptidyl peptidase IV</fullName>
    </alternativeName>
    <alternativeName>
        <fullName evidence="26">T-cell activation antigen CD26</fullName>
    </alternativeName>
</protein>
<evidence type="ECO:0000256" key="10">
    <source>
        <dbReference type="ARBA" id="ARBA00022438"/>
    </source>
</evidence>
<comment type="similarity">
    <text evidence="7">Belongs to the peptidase S9B family. DPPIV subfamily.</text>
</comment>
<evidence type="ECO:0000259" key="27">
    <source>
        <dbReference type="Pfam" id="PF00326"/>
    </source>
</evidence>
<evidence type="ECO:0000256" key="15">
    <source>
        <dbReference type="ARBA" id="ARBA00022801"/>
    </source>
</evidence>
<evidence type="ECO:0000256" key="1">
    <source>
        <dbReference type="ARBA" id="ARBA00001257"/>
    </source>
</evidence>
<evidence type="ECO:0000256" key="4">
    <source>
        <dbReference type="ARBA" id="ARBA00004485"/>
    </source>
</evidence>
<dbReference type="InterPro" id="IPR040522">
    <property type="entry name" value="DPPIV_rep"/>
</dbReference>